<dbReference type="InterPro" id="IPR022560">
    <property type="entry name" value="DUF3473"/>
</dbReference>
<dbReference type="PROSITE" id="PS51677">
    <property type="entry name" value="NODB"/>
    <property type="match status" value="1"/>
</dbReference>
<accession>A0ABS4ISG1</accession>
<dbReference type="Pfam" id="PF01522">
    <property type="entry name" value="Polysacc_deac_1"/>
    <property type="match status" value="1"/>
</dbReference>
<name>A0ABS4ISG1_9BACL</name>
<evidence type="ECO:0000313" key="3">
    <source>
        <dbReference type="Proteomes" id="UP001519287"/>
    </source>
</evidence>
<dbReference type="InterPro" id="IPR011330">
    <property type="entry name" value="Glyco_hydro/deAcase_b/a-brl"/>
</dbReference>
<dbReference type="InterPro" id="IPR002509">
    <property type="entry name" value="NODB_dom"/>
</dbReference>
<comment type="caution">
    <text evidence="2">The sequence shown here is derived from an EMBL/GenBank/DDBJ whole genome shotgun (WGS) entry which is preliminary data.</text>
</comment>
<evidence type="ECO:0000259" key="1">
    <source>
        <dbReference type="PROSITE" id="PS51677"/>
    </source>
</evidence>
<dbReference type="PANTHER" id="PTHR47561:SF1">
    <property type="entry name" value="POLYSACCHARIDE DEACETYLASE FAMILY PROTEIN (AFU_ORTHOLOGUE AFUA_6G05030)"/>
    <property type="match status" value="1"/>
</dbReference>
<dbReference type="Gene3D" id="3.20.20.370">
    <property type="entry name" value="Glycoside hydrolase/deacetylase"/>
    <property type="match status" value="1"/>
</dbReference>
<protein>
    <submittedName>
        <fullName evidence="2">Polysaccharide deacetylase family protein (PEP-CTERM system associated)</fullName>
    </submittedName>
</protein>
<dbReference type="RefSeq" id="WP_209971282.1">
    <property type="nucleotide sequence ID" value="NZ_JAGGLB010000005.1"/>
</dbReference>
<evidence type="ECO:0000313" key="2">
    <source>
        <dbReference type="EMBL" id="MBP1990512.1"/>
    </source>
</evidence>
<sequence length="276" mass="32177">MGQSIIFTVDLEDWFTDGRQNRISSWNNYELRIEANVRTILTLLAKYNAKGTFFVLGWIALKKPDLIREIHALGHEIASHGFAHELVYTLTFDQFRNDVRKSKDILEDIVGTRVIGYRAPCFSMIKWGLEILKQEGFKYDSSIIPNTFHDLYAKLYSRLDKACFEIQENFWEVSLPVLQMGPVNIPWGGGGYLRFYPYSLFKQGINKIVESKGLYNFYIHPYDLDNSQPRLADLSLLNKLRRYYGLKFTEGKLDKLLNDFECKSITAYYPFLSTLK</sequence>
<dbReference type="PANTHER" id="PTHR47561">
    <property type="entry name" value="POLYSACCHARIDE DEACETYLASE FAMILY PROTEIN (AFU_ORTHOLOGUE AFUA_6G05030)"/>
    <property type="match status" value="1"/>
</dbReference>
<gene>
    <name evidence="2" type="ORF">J2Z66_002118</name>
</gene>
<proteinExistence type="predicted"/>
<organism evidence="2 3">
    <name type="scientific">Paenibacillus eucommiae</name>
    <dbReference type="NCBI Taxonomy" id="1355755"/>
    <lineage>
        <taxon>Bacteria</taxon>
        <taxon>Bacillati</taxon>
        <taxon>Bacillota</taxon>
        <taxon>Bacilli</taxon>
        <taxon>Bacillales</taxon>
        <taxon>Paenibacillaceae</taxon>
        <taxon>Paenibacillus</taxon>
    </lineage>
</organism>
<dbReference type="SUPFAM" id="SSF88713">
    <property type="entry name" value="Glycoside hydrolase/deacetylase"/>
    <property type="match status" value="1"/>
</dbReference>
<dbReference type="CDD" id="cd10941">
    <property type="entry name" value="CE4_PuuE_HpPgdA_like_2"/>
    <property type="match status" value="1"/>
</dbReference>
<keyword evidence="3" id="KW-1185">Reference proteome</keyword>
<reference evidence="2 3" key="1">
    <citation type="submission" date="2021-03" db="EMBL/GenBank/DDBJ databases">
        <title>Genomic Encyclopedia of Type Strains, Phase IV (KMG-IV): sequencing the most valuable type-strain genomes for metagenomic binning, comparative biology and taxonomic classification.</title>
        <authorList>
            <person name="Goeker M."/>
        </authorList>
    </citation>
    <scope>NUCLEOTIDE SEQUENCE [LARGE SCALE GENOMIC DNA]</scope>
    <source>
        <strain evidence="2 3">DSM 26048</strain>
    </source>
</reference>
<dbReference type="InterPro" id="IPR045235">
    <property type="entry name" value="PuuE_HpPgdA-like"/>
</dbReference>
<dbReference type="Pfam" id="PF11959">
    <property type="entry name" value="DUF3473"/>
    <property type="match status" value="1"/>
</dbReference>
<dbReference type="EMBL" id="JAGGLB010000005">
    <property type="protein sequence ID" value="MBP1990512.1"/>
    <property type="molecule type" value="Genomic_DNA"/>
</dbReference>
<feature type="domain" description="NodB homology" evidence="1">
    <location>
        <begin position="23"/>
        <end position="276"/>
    </location>
</feature>
<dbReference type="Proteomes" id="UP001519287">
    <property type="component" value="Unassembled WGS sequence"/>
</dbReference>